<dbReference type="GO" id="GO:0016747">
    <property type="term" value="F:acyltransferase activity, transferring groups other than amino-acyl groups"/>
    <property type="evidence" value="ECO:0007669"/>
    <property type="project" value="InterPro"/>
</dbReference>
<evidence type="ECO:0000313" key="3">
    <source>
        <dbReference type="Proteomes" id="UP000298681"/>
    </source>
</evidence>
<keyword evidence="3" id="KW-1185">Reference proteome</keyword>
<organism evidence="2 3">
    <name type="scientific">Luteimonas yindakuii</name>
    <dbReference type="NCBI Taxonomy" id="2565782"/>
    <lineage>
        <taxon>Bacteria</taxon>
        <taxon>Pseudomonadati</taxon>
        <taxon>Pseudomonadota</taxon>
        <taxon>Gammaproteobacteria</taxon>
        <taxon>Lysobacterales</taxon>
        <taxon>Lysobacteraceae</taxon>
        <taxon>Luteimonas</taxon>
    </lineage>
</organism>
<reference evidence="2 3" key="1">
    <citation type="submission" date="2019-01" db="EMBL/GenBank/DDBJ databases">
        <authorList>
            <person name="Zhang S."/>
        </authorList>
    </citation>
    <scope>NUCLEOTIDE SEQUENCE [LARGE SCALE GENOMIC DNA]</scope>
    <source>
        <strain evidence="2 3">1626</strain>
    </source>
</reference>
<evidence type="ECO:0000313" key="2">
    <source>
        <dbReference type="EMBL" id="TKS53863.1"/>
    </source>
</evidence>
<dbReference type="PROSITE" id="PS51186">
    <property type="entry name" value="GNAT"/>
    <property type="match status" value="1"/>
</dbReference>
<dbReference type="AlphaFoldDB" id="A0A4Z1RCG3"/>
<dbReference type="EMBL" id="SPUH01000001">
    <property type="protein sequence ID" value="TKS53863.1"/>
    <property type="molecule type" value="Genomic_DNA"/>
</dbReference>
<dbReference type="Proteomes" id="UP000298681">
    <property type="component" value="Unassembled WGS sequence"/>
</dbReference>
<dbReference type="PANTHER" id="PTHR43792">
    <property type="entry name" value="GNAT FAMILY, PUTATIVE (AFU_ORTHOLOGUE AFUA_3G00765)-RELATED-RELATED"/>
    <property type="match status" value="1"/>
</dbReference>
<dbReference type="Gene3D" id="3.40.630.30">
    <property type="match status" value="1"/>
</dbReference>
<keyword evidence="2" id="KW-0808">Transferase</keyword>
<protein>
    <submittedName>
        <fullName evidence="2">GNAT family N-acetyltransferase</fullName>
    </submittedName>
</protein>
<dbReference type="InterPro" id="IPR000182">
    <property type="entry name" value="GNAT_dom"/>
</dbReference>
<sequence>MMHPARDVPWPSGFRTRRVLVRPLQPDDVGPVTALHLDPAVMRHVGDGPTPDSAADIARRLLRAAQRTPPSMHAWMLQTLDSGALVGLMTVTPSAEPARGELGLMFDPKLSGCGYATEVVAELLQRIQASGGMLDARHRPGNVPVRQLMRRLGFQPQAGEDGYVRWRSGLAGPWPVLSPGSKG</sequence>
<dbReference type="Pfam" id="PF13302">
    <property type="entry name" value="Acetyltransf_3"/>
    <property type="match status" value="1"/>
</dbReference>
<dbReference type="SUPFAM" id="SSF55729">
    <property type="entry name" value="Acyl-CoA N-acyltransferases (Nat)"/>
    <property type="match status" value="1"/>
</dbReference>
<proteinExistence type="predicted"/>
<accession>A0A4Z1RCG3</accession>
<evidence type="ECO:0000259" key="1">
    <source>
        <dbReference type="PROSITE" id="PS51186"/>
    </source>
</evidence>
<name>A0A4Z1RCG3_9GAMM</name>
<dbReference type="PANTHER" id="PTHR43792:SF16">
    <property type="entry name" value="N-ACETYLTRANSFERASE DOMAIN-CONTAINING PROTEIN"/>
    <property type="match status" value="1"/>
</dbReference>
<dbReference type="InterPro" id="IPR051531">
    <property type="entry name" value="N-acetyltransferase"/>
</dbReference>
<gene>
    <name evidence="2" type="ORF">E4582_03120</name>
</gene>
<comment type="caution">
    <text evidence="2">The sequence shown here is derived from an EMBL/GenBank/DDBJ whole genome shotgun (WGS) entry which is preliminary data.</text>
</comment>
<feature type="domain" description="N-acetyltransferase" evidence="1">
    <location>
        <begin position="19"/>
        <end position="179"/>
    </location>
</feature>
<dbReference type="InterPro" id="IPR016181">
    <property type="entry name" value="Acyl_CoA_acyltransferase"/>
</dbReference>